<reference evidence="2 3" key="2">
    <citation type="journal article" date="2017" name="Front. Plant Sci.">
        <title>Gene Classification and Mining of Molecular Markers Useful in Red Clover (Trifolium pratense) Breeding.</title>
        <authorList>
            <person name="Istvanek J."/>
            <person name="Dluhosova J."/>
            <person name="Dluhos P."/>
            <person name="Patkova L."/>
            <person name="Nedelnik J."/>
            <person name="Repkova J."/>
        </authorList>
    </citation>
    <scope>NUCLEOTIDE SEQUENCE [LARGE SCALE GENOMIC DNA]</scope>
    <source>
        <strain evidence="3">cv. Tatra</strain>
        <tissue evidence="2">Young leaves</tissue>
    </source>
</reference>
<feature type="transmembrane region" description="Helical" evidence="1">
    <location>
        <begin position="88"/>
        <end position="108"/>
    </location>
</feature>
<evidence type="ECO:0000313" key="2">
    <source>
        <dbReference type="EMBL" id="PNX72902.1"/>
    </source>
</evidence>
<keyword evidence="1" id="KW-1133">Transmembrane helix</keyword>
<accession>A0A2K3L2Y9</accession>
<evidence type="ECO:0000313" key="3">
    <source>
        <dbReference type="Proteomes" id="UP000236291"/>
    </source>
</evidence>
<feature type="transmembrane region" description="Helical" evidence="1">
    <location>
        <begin position="128"/>
        <end position="146"/>
    </location>
</feature>
<keyword evidence="1" id="KW-0812">Transmembrane</keyword>
<dbReference type="AlphaFoldDB" id="A0A2K3L2Y9"/>
<name>A0A2K3L2Y9_TRIPR</name>
<reference evidence="2 3" key="1">
    <citation type="journal article" date="2014" name="Am. J. Bot.">
        <title>Genome assembly and annotation for red clover (Trifolium pratense; Fabaceae).</title>
        <authorList>
            <person name="Istvanek J."/>
            <person name="Jaros M."/>
            <person name="Krenek A."/>
            <person name="Repkova J."/>
        </authorList>
    </citation>
    <scope>NUCLEOTIDE SEQUENCE [LARGE SCALE GENOMIC DNA]</scope>
    <source>
        <strain evidence="3">cv. Tatra</strain>
        <tissue evidence="2">Young leaves</tissue>
    </source>
</reference>
<comment type="caution">
    <text evidence="2">The sequence shown here is derived from an EMBL/GenBank/DDBJ whole genome shotgun (WGS) entry which is preliminary data.</text>
</comment>
<dbReference type="Proteomes" id="UP000236291">
    <property type="component" value="Unassembled WGS sequence"/>
</dbReference>
<proteinExistence type="predicted"/>
<protein>
    <submittedName>
        <fullName evidence="2">Uncharacterized protein</fullName>
    </submittedName>
</protein>
<gene>
    <name evidence="2" type="ORF">L195_g028800</name>
</gene>
<evidence type="ECO:0000256" key="1">
    <source>
        <dbReference type="SAM" id="Phobius"/>
    </source>
</evidence>
<sequence length="154" mass="17436">MLGVISGTFPVSGMVSSGFGKCPPNHFTAFSGSRLPITWIKKDNQRKSYVPECLDNNELHLSNSNVPRDSEFQHGYTYKYKQHVRKEVVQCISSFVVSTIVFLAFTNMQKAMLIFWVVFMHLQSANSIIEVFVTLVGGLFMGWFAFGKSNHLMK</sequence>
<dbReference type="EMBL" id="ASHM01025240">
    <property type="protein sequence ID" value="PNX72902.1"/>
    <property type="molecule type" value="Genomic_DNA"/>
</dbReference>
<keyword evidence="1" id="KW-0472">Membrane</keyword>
<organism evidence="2 3">
    <name type="scientific">Trifolium pratense</name>
    <name type="common">Red clover</name>
    <dbReference type="NCBI Taxonomy" id="57577"/>
    <lineage>
        <taxon>Eukaryota</taxon>
        <taxon>Viridiplantae</taxon>
        <taxon>Streptophyta</taxon>
        <taxon>Embryophyta</taxon>
        <taxon>Tracheophyta</taxon>
        <taxon>Spermatophyta</taxon>
        <taxon>Magnoliopsida</taxon>
        <taxon>eudicotyledons</taxon>
        <taxon>Gunneridae</taxon>
        <taxon>Pentapetalae</taxon>
        <taxon>rosids</taxon>
        <taxon>fabids</taxon>
        <taxon>Fabales</taxon>
        <taxon>Fabaceae</taxon>
        <taxon>Papilionoideae</taxon>
        <taxon>50 kb inversion clade</taxon>
        <taxon>NPAAA clade</taxon>
        <taxon>Hologalegina</taxon>
        <taxon>IRL clade</taxon>
        <taxon>Trifolieae</taxon>
        <taxon>Trifolium</taxon>
    </lineage>
</organism>